<protein>
    <recommendedName>
        <fullName evidence="3">Terminase</fullName>
    </recommendedName>
</protein>
<dbReference type="RefSeq" id="WP_238277220.1">
    <property type="nucleotide sequence ID" value="NZ_BPQR01000056.1"/>
</dbReference>
<comment type="caution">
    <text evidence="1">The sequence shown here is derived from an EMBL/GenBank/DDBJ whole genome shotgun (WGS) entry which is preliminary data.</text>
</comment>
<reference evidence="1" key="1">
    <citation type="journal article" date="2021" name="Front. Microbiol.">
        <title>Comprehensive Comparative Genomics and Phenotyping of Methylobacterium Species.</title>
        <authorList>
            <person name="Alessa O."/>
            <person name="Ogura Y."/>
            <person name="Fujitani Y."/>
            <person name="Takami H."/>
            <person name="Hayashi T."/>
            <person name="Sahin N."/>
            <person name="Tani A."/>
        </authorList>
    </citation>
    <scope>NUCLEOTIDE SEQUENCE</scope>
    <source>
        <strain evidence="1">LMG 23639</strain>
    </source>
</reference>
<organism evidence="1 2">
    <name type="scientific">Methylobacterium jeotgali</name>
    <dbReference type="NCBI Taxonomy" id="381630"/>
    <lineage>
        <taxon>Bacteria</taxon>
        <taxon>Pseudomonadati</taxon>
        <taxon>Pseudomonadota</taxon>
        <taxon>Alphaproteobacteria</taxon>
        <taxon>Hyphomicrobiales</taxon>
        <taxon>Methylobacteriaceae</taxon>
        <taxon>Methylobacterium</taxon>
    </lineage>
</organism>
<evidence type="ECO:0000313" key="1">
    <source>
        <dbReference type="EMBL" id="GJE07845.1"/>
    </source>
</evidence>
<evidence type="ECO:0008006" key="3">
    <source>
        <dbReference type="Google" id="ProtNLM"/>
    </source>
</evidence>
<dbReference type="EMBL" id="BPQR01000056">
    <property type="protein sequence ID" value="GJE07845.1"/>
    <property type="molecule type" value="Genomic_DNA"/>
</dbReference>
<evidence type="ECO:0000313" key="2">
    <source>
        <dbReference type="Proteomes" id="UP001055102"/>
    </source>
</evidence>
<accession>A0ABQ4SXA1</accession>
<dbReference type="Proteomes" id="UP001055102">
    <property type="component" value="Unassembled WGS sequence"/>
</dbReference>
<reference evidence="1" key="2">
    <citation type="submission" date="2021-08" db="EMBL/GenBank/DDBJ databases">
        <authorList>
            <person name="Tani A."/>
            <person name="Ola A."/>
            <person name="Ogura Y."/>
            <person name="Katsura K."/>
            <person name="Hayashi T."/>
        </authorList>
    </citation>
    <scope>NUCLEOTIDE SEQUENCE</scope>
    <source>
        <strain evidence="1">LMG 23639</strain>
    </source>
</reference>
<proteinExistence type="predicted"/>
<sequence>MPNWTVPDVERWMVQAERADPRRRNPGEARPLTWPDRFLTDPDQKRSLKLYVWCAARGYAFSGLCKRRGIPYTSARRERDAALERITRLLNLQDSLVAEGHLVAHADVNDPVDFG</sequence>
<name>A0ABQ4SXA1_9HYPH</name>
<keyword evidence="2" id="KW-1185">Reference proteome</keyword>
<gene>
    <name evidence="1" type="ORF">AOPFMNJM_3177</name>
</gene>